<dbReference type="Proteomes" id="UP000184038">
    <property type="component" value="Unassembled WGS sequence"/>
</dbReference>
<feature type="domain" description="HTH tetR-type" evidence="3">
    <location>
        <begin position="9"/>
        <end position="69"/>
    </location>
</feature>
<evidence type="ECO:0000256" key="1">
    <source>
        <dbReference type="ARBA" id="ARBA00023125"/>
    </source>
</evidence>
<dbReference type="STRING" id="1120996.SAMN02746066_03053"/>
<dbReference type="InterPro" id="IPR009057">
    <property type="entry name" value="Homeodomain-like_sf"/>
</dbReference>
<evidence type="ECO:0000313" key="4">
    <source>
        <dbReference type="EMBL" id="SHM72594.1"/>
    </source>
</evidence>
<dbReference type="PRINTS" id="PR00455">
    <property type="entry name" value="HTHTETR"/>
</dbReference>
<evidence type="ECO:0000256" key="2">
    <source>
        <dbReference type="PROSITE-ProRule" id="PRU00335"/>
    </source>
</evidence>
<dbReference type="PROSITE" id="PS01081">
    <property type="entry name" value="HTH_TETR_1"/>
    <property type="match status" value="1"/>
</dbReference>
<dbReference type="GO" id="GO:0003677">
    <property type="term" value="F:DNA binding"/>
    <property type="evidence" value="ECO:0007669"/>
    <property type="project" value="UniProtKB-UniRule"/>
</dbReference>
<name>A0A1M7L404_9FIRM</name>
<dbReference type="RefSeq" id="WP_073289264.1">
    <property type="nucleotide sequence ID" value="NZ_FRCP01000015.1"/>
</dbReference>
<organism evidence="4 5">
    <name type="scientific">Anaerosporobacter mobilis DSM 15930</name>
    <dbReference type="NCBI Taxonomy" id="1120996"/>
    <lineage>
        <taxon>Bacteria</taxon>
        <taxon>Bacillati</taxon>
        <taxon>Bacillota</taxon>
        <taxon>Clostridia</taxon>
        <taxon>Lachnospirales</taxon>
        <taxon>Lachnospiraceae</taxon>
        <taxon>Anaerosporobacter</taxon>
    </lineage>
</organism>
<dbReference type="EMBL" id="FRCP01000015">
    <property type="protein sequence ID" value="SHM72594.1"/>
    <property type="molecule type" value="Genomic_DNA"/>
</dbReference>
<dbReference type="AlphaFoldDB" id="A0A1M7L404"/>
<dbReference type="OrthoDB" id="9812484at2"/>
<gene>
    <name evidence="4" type="ORF">SAMN02746066_03053</name>
</gene>
<proteinExistence type="predicted"/>
<dbReference type="Pfam" id="PF00440">
    <property type="entry name" value="TetR_N"/>
    <property type="match status" value="1"/>
</dbReference>
<dbReference type="PROSITE" id="PS50977">
    <property type="entry name" value="HTH_TETR_2"/>
    <property type="match status" value="1"/>
</dbReference>
<evidence type="ECO:0000313" key="5">
    <source>
        <dbReference type="Proteomes" id="UP000184038"/>
    </source>
</evidence>
<dbReference type="InterPro" id="IPR001647">
    <property type="entry name" value="HTH_TetR"/>
</dbReference>
<dbReference type="SUPFAM" id="SSF46689">
    <property type="entry name" value="Homeodomain-like"/>
    <property type="match status" value="1"/>
</dbReference>
<evidence type="ECO:0000259" key="3">
    <source>
        <dbReference type="PROSITE" id="PS50977"/>
    </source>
</evidence>
<sequence length="202" mass="23234">MGRLDEKKKQKKDTLFTTAFELFTSQGFNKTSISDIVQQAGVAKGTFYLYFKDKYDVKNKLIAYKASSLFSKAVRALDETTLTDFSDIMIFLIDHIINQLEENTNLLRFIAKDLSWGIFKSALLSNDEHMDTDFYDRYLMLAKECNVTLNNPEILLFMIVELVGASCYNCILNSTPLTIEEYKPFLYQSIRSMIATQIQTNS</sequence>
<dbReference type="InterPro" id="IPR023772">
    <property type="entry name" value="DNA-bd_HTH_TetR-type_CS"/>
</dbReference>
<accession>A0A1M7L404</accession>
<keyword evidence="1 2" id="KW-0238">DNA-binding</keyword>
<dbReference type="PANTHER" id="PTHR43479">
    <property type="entry name" value="ACREF/ENVCD OPERON REPRESSOR-RELATED"/>
    <property type="match status" value="1"/>
</dbReference>
<dbReference type="Gene3D" id="1.10.357.10">
    <property type="entry name" value="Tetracycline Repressor, domain 2"/>
    <property type="match status" value="1"/>
</dbReference>
<dbReference type="InterPro" id="IPR050624">
    <property type="entry name" value="HTH-type_Tx_Regulator"/>
</dbReference>
<keyword evidence="5" id="KW-1185">Reference proteome</keyword>
<dbReference type="PANTHER" id="PTHR43479:SF11">
    <property type="entry name" value="ACREF_ENVCD OPERON REPRESSOR-RELATED"/>
    <property type="match status" value="1"/>
</dbReference>
<reference evidence="4 5" key="1">
    <citation type="submission" date="2016-11" db="EMBL/GenBank/DDBJ databases">
        <authorList>
            <person name="Jaros S."/>
            <person name="Januszkiewicz K."/>
            <person name="Wedrychowicz H."/>
        </authorList>
    </citation>
    <scope>NUCLEOTIDE SEQUENCE [LARGE SCALE GENOMIC DNA]</scope>
    <source>
        <strain evidence="4 5">DSM 15930</strain>
    </source>
</reference>
<protein>
    <submittedName>
        <fullName evidence="4">Transcriptional regulator, TetR family</fullName>
    </submittedName>
</protein>
<feature type="DNA-binding region" description="H-T-H motif" evidence="2">
    <location>
        <begin position="32"/>
        <end position="51"/>
    </location>
</feature>